<dbReference type="Proteomes" id="UP000254866">
    <property type="component" value="Unassembled WGS sequence"/>
</dbReference>
<evidence type="ECO:0000313" key="2">
    <source>
        <dbReference type="Proteomes" id="UP000254866"/>
    </source>
</evidence>
<proteinExistence type="predicted"/>
<accession>A0A370TT11</accession>
<organism evidence="1 2">
    <name type="scientific">Venustampulla echinocandica</name>
    <dbReference type="NCBI Taxonomy" id="2656787"/>
    <lineage>
        <taxon>Eukaryota</taxon>
        <taxon>Fungi</taxon>
        <taxon>Dikarya</taxon>
        <taxon>Ascomycota</taxon>
        <taxon>Pezizomycotina</taxon>
        <taxon>Leotiomycetes</taxon>
        <taxon>Helotiales</taxon>
        <taxon>Pleuroascaceae</taxon>
        <taxon>Venustampulla</taxon>
    </lineage>
</organism>
<sequence>MASIINVMEDDSLRGIVLLRLAAFIWRSESREAGAHATIEDPATARPANQVRIRLFPWGVTTASERPLFSTRGGCAALRDKEKYFFAGAKQGTGDRGLEQGIEIIEMAALEDYPDMGVAWTGGGREGGCIYHDIYEMSPHQSRHLQDPQLGSPDGKGTVLTAGLSIDYCTPDIDQARTQTHMLIPLEKSSLEKGHNRGSETTNNSGGVTCLLFTLDFISGQVNSMINRCVAGVGLRYSVLSALR</sequence>
<reference evidence="1 2" key="1">
    <citation type="journal article" date="2018" name="IMA Fungus">
        <title>IMA Genome-F 9: Draft genome sequence of Annulohypoxylon stygium, Aspergillus mulundensis, Berkeleyomyces basicola (syn. Thielaviopsis basicola), Ceratocystis smalleyi, two Cercospora beticola strains, Coleophoma cylindrospora, Fusarium fracticaudum, Phialophora cf. hyalina, and Morchella septimelata.</title>
        <authorList>
            <person name="Wingfield B.D."/>
            <person name="Bills G.F."/>
            <person name="Dong Y."/>
            <person name="Huang W."/>
            <person name="Nel W.J."/>
            <person name="Swalarsk-Parry B.S."/>
            <person name="Vaghefi N."/>
            <person name="Wilken P.M."/>
            <person name="An Z."/>
            <person name="de Beer Z.W."/>
            <person name="De Vos L."/>
            <person name="Chen L."/>
            <person name="Duong T.A."/>
            <person name="Gao Y."/>
            <person name="Hammerbacher A."/>
            <person name="Kikkert J.R."/>
            <person name="Li Y."/>
            <person name="Li H."/>
            <person name="Li K."/>
            <person name="Li Q."/>
            <person name="Liu X."/>
            <person name="Ma X."/>
            <person name="Naidoo K."/>
            <person name="Pethybridge S.J."/>
            <person name="Sun J."/>
            <person name="Steenkamp E.T."/>
            <person name="van der Nest M.A."/>
            <person name="van Wyk S."/>
            <person name="Wingfield M.J."/>
            <person name="Xiong C."/>
            <person name="Yue Q."/>
            <person name="Zhang X."/>
        </authorList>
    </citation>
    <scope>NUCLEOTIDE SEQUENCE [LARGE SCALE GENOMIC DNA]</scope>
    <source>
        <strain evidence="1 2">BP 5553</strain>
    </source>
</reference>
<evidence type="ECO:0000313" key="1">
    <source>
        <dbReference type="EMBL" id="RDL38669.1"/>
    </source>
</evidence>
<dbReference type="GeneID" id="43595858"/>
<dbReference type="AlphaFoldDB" id="A0A370TT11"/>
<comment type="caution">
    <text evidence="1">The sequence shown here is derived from an EMBL/GenBank/DDBJ whole genome shotgun (WGS) entry which is preliminary data.</text>
</comment>
<dbReference type="RefSeq" id="XP_031871325.1">
    <property type="nucleotide sequence ID" value="XM_032011632.1"/>
</dbReference>
<name>A0A370TT11_9HELO</name>
<keyword evidence="2" id="KW-1185">Reference proteome</keyword>
<dbReference type="EMBL" id="NPIC01000002">
    <property type="protein sequence ID" value="RDL38669.1"/>
    <property type="molecule type" value="Genomic_DNA"/>
</dbReference>
<protein>
    <submittedName>
        <fullName evidence="1">Uncharacterized protein</fullName>
    </submittedName>
</protein>
<gene>
    <name evidence="1" type="ORF">BP5553_03009</name>
</gene>